<feature type="chain" id="PRO_5015183418" evidence="1">
    <location>
        <begin position="32"/>
        <end position="96"/>
    </location>
</feature>
<name>A0A2P8FMZ1_9BACT</name>
<evidence type="ECO:0000313" key="2">
    <source>
        <dbReference type="EMBL" id="PSL23086.1"/>
    </source>
</evidence>
<gene>
    <name evidence="2" type="ORF">CLV42_119106</name>
</gene>
<evidence type="ECO:0000313" key="3">
    <source>
        <dbReference type="Proteomes" id="UP000240978"/>
    </source>
</evidence>
<proteinExistence type="predicted"/>
<keyword evidence="1" id="KW-0732">Signal</keyword>
<dbReference type="AlphaFoldDB" id="A0A2P8FMZ1"/>
<protein>
    <submittedName>
        <fullName evidence="2">Uncharacterized protein</fullName>
    </submittedName>
</protein>
<feature type="signal peptide" evidence="1">
    <location>
        <begin position="1"/>
        <end position="31"/>
    </location>
</feature>
<dbReference type="Proteomes" id="UP000240978">
    <property type="component" value="Unassembled WGS sequence"/>
</dbReference>
<sequence>MYLNSTFYCMNFKKIGLSVAVFALAIAGAFATNAGRSPGSGYTNLQQVPSQGSPCVYRGYCAGGFTTCYVLIGGQPVQLLNLESNGTCSSFVLSQP</sequence>
<accession>A0A2P8FMZ1</accession>
<keyword evidence="3" id="KW-1185">Reference proteome</keyword>
<dbReference type="EMBL" id="PYGK01000019">
    <property type="protein sequence ID" value="PSL23086.1"/>
    <property type="molecule type" value="Genomic_DNA"/>
</dbReference>
<reference evidence="2 3" key="1">
    <citation type="submission" date="2018-03" db="EMBL/GenBank/DDBJ databases">
        <title>Genomic Encyclopedia of Archaeal and Bacterial Type Strains, Phase II (KMG-II): from individual species to whole genera.</title>
        <authorList>
            <person name="Goeker M."/>
        </authorList>
    </citation>
    <scope>NUCLEOTIDE SEQUENCE [LARGE SCALE GENOMIC DNA]</scope>
    <source>
        <strain evidence="2 3">DSM 18107</strain>
    </source>
</reference>
<organism evidence="2 3">
    <name type="scientific">Chitinophaga ginsengisoli</name>
    <dbReference type="NCBI Taxonomy" id="363837"/>
    <lineage>
        <taxon>Bacteria</taxon>
        <taxon>Pseudomonadati</taxon>
        <taxon>Bacteroidota</taxon>
        <taxon>Chitinophagia</taxon>
        <taxon>Chitinophagales</taxon>
        <taxon>Chitinophagaceae</taxon>
        <taxon>Chitinophaga</taxon>
    </lineage>
</organism>
<evidence type="ECO:0000256" key="1">
    <source>
        <dbReference type="SAM" id="SignalP"/>
    </source>
</evidence>
<comment type="caution">
    <text evidence="2">The sequence shown here is derived from an EMBL/GenBank/DDBJ whole genome shotgun (WGS) entry which is preliminary data.</text>
</comment>